<accession>A0ABW9VC42</accession>
<keyword evidence="2" id="KW-1185">Reference proteome</keyword>
<protein>
    <recommendedName>
        <fullName evidence="3">Type II toxin-antitoxin system RelE/ParE family toxin</fullName>
    </recommendedName>
</protein>
<sequence length="48" mass="5226">MKVLWTDAAKADVLHIGHYLTQHASKKVAGQITKAIVKEVALLALTEN</sequence>
<dbReference type="RefSeq" id="WP_160992544.1">
    <property type="nucleotide sequence ID" value="NZ_WWCO01000024.1"/>
</dbReference>
<dbReference type="Proteomes" id="UP000449678">
    <property type="component" value="Unassembled WGS sequence"/>
</dbReference>
<evidence type="ECO:0000313" key="1">
    <source>
        <dbReference type="EMBL" id="MYM37199.1"/>
    </source>
</evidence>
<organism evidence="1 2">
    <name type="scientific">Duganella lactea</name>
    <dbReference type="NCBI Taxonomy" id="2692173"/>
    <lineage>
        <taxon>Bacteria</taxon>
        <taxon>Pseudomonadati</taxon>
        <taxon>Pseudomonadota</taxon>
        <taxon>Betaproteobacteria</taxon>
        <taxon>Burkholderiales</taxon>
        <taxon>Oxalobacteraceae</taxon>
        <taxon>Telluria group</taxon>
        <taxon>Duganella</taxon>
    </lineage>
</organism>
<evidence type="ECO:0000313" key="2">
    <source>
        <dbReference type="Proteomes" id="UP000449678"/>
    </source>
</evidence>
<evidence type="ECO:0008006" key="3">
    <source>
        <dbReference type="Google" id="ProtNLM"/>
    </source>
</evidence>
<proteinExistence type="predicted"/>
<gene>
    <name evidence="1" type="ORF">GTP38_23000</name>
</gene>
<name>A0ABW9VC42_9BURK</name>
<comment type="caution">
    <text evidence="1">The sequence shown here is derived from an EMBL/GenBank/DDBJ whole genome shotgun (WGS) entry which is preliminary data.</text>
</comment>
<reference evidence="1 2" key="1">
    <citation type="submission" date="2019-12" db="EMBL/GenBank/DDBJ databases">
        <title>Novel species isolated from a subtropical stream in China.</title>
        <authorList>
            <person name="Lu H."/>
        </authorList>
    </citation>
    <scope>NUCLEOTIDE SEQUENCE [LARGE SCALE GENOMIC DNA]</scope>
    <source>
        <strain evidence="1 2">FT94W</strain>
    </source>
</reference>
<dbReference type="EMBL" id="WWCO01000024">
    <property type="protein sequence ID" value="MYM37199.1"/>
    <property type="molecule type" value="Genomic_DNA"/>
</dbReference>